<dbReference type="InterPro" id="IPR000253">
    <property type="entry name" value="FHA_dom"/>
</dbReference>
<dbReference type="SUPFAM" id="SSF49879">
    <property type="entry name" value="SMAD/FHA domain"/>
    <property type="match status" value="1"/>
</dbReference>
<sequence length="130" mass="14448">MYGSVGLERFKKAQFTDPFSVTANSASNANHQQVSRSVSQWSVQHLQSQTQTQFQQQFYTAQKADPEAGQSITCDFVLGHQSLSRQHAIVVPHKNGSIYVIDLGSAHGIFVANEWLIKDNRVDLEVGQSL</sequence>
<dbReference type="AlphaFoldDB" id="A0AAV8T451"/>
<evidence type="ECO:0000313" key="3">
    <source>
        <dbReference type="Proteomes" id="UP001159364"/>
    </source>
</evidence>
<reference evidence="2 3" key="1">
    <citation type="submission" date="2021-09" db="EMBL/GenBank/DDBJ databases">
        <title>Genomic insights and catalytic innovation underlie evolution of tropane alkaloids biosynthesis.</title>
        <authorList>
            <person name="Wang Y.-J."/>
            <person name="Tian T."/>
            <person name="Huang J.-P."/>
            <person name="Huang S.-X."/>
        </authorList>
    </citation>
    <scope>NUCLEOTIDE SEQUENCE [LARGE SCALE GENOMIC DNA]</scope>
    <source>
        <strain evidence="2">KIB-2018</strain>
        <tissue evidence="2">Leaf</tissue>
    </source>
</reference>
<organism evidence="2 3">
    <name type="scientific">Erythroxylum novogranatense</name>
    <dbReference type="NCBI Taxonomy" id="1862640"/>
    <lineage>
        <taxon>Eukaryota</taxon>
        <taxon>Viridiplantae</taxon>
        <taxon>Streptophyta</taxon>
        <taxon>Embryophyta</taxon>
        <taxon>Tracheophyta</taxon>
        <taxon>Spermatophyta</taxon>
        <taxon>Magnoliopsida</taxon>
        <taxon>eudicotyledons</taxon>
        <taxon>Gunneridae</taxon>
        <taxon>Pentapetalae</taxon>
        <taxon>rosids</taxon>
        <taxon>fabids</taxon>
        <taxon>Malpighiales</taxon>
        <taxon>Erythroxylaceae</taxon>
        <taxon>Erythroxylum</taxon>
    </lineage>
</organism>
<protein>
    <recommendedName>
        <fullName evidence="1">FHA domain-containing protein</fullName>
    </recommendedName>
</protein>
<dbReference type="PANTHER" id="PTHR23308">
    <property type="entry name" value="NUCLEAR INHIBITOR OF PROTEIN PHOSPHATASE-1"/>
    <property type="match status" value="1"/>
</dbReference>
<evidence type="ECO:0000259" key="1">
    <source>
        <dbReference type="PROSITE" id="PS50006"/>
    </source>
</evidence>
<gene>
    <name evidence="2" type="ORF">K2173_025750</name>
</gene>
<evidence type="ECO:0000313" key="2">
    <source>
        <dbReference type="EMBL" id="KAJ8761043.1"/>
    </source>
</evidence>
<dbReference type="Pfam" id="PF00498">
    <property type="entry name" value="FHA"/>
    <property type="match status" value="1"/>
</dbReference>
<accession>A0AAV8T451</accession>
<feature type="domain" description="FHA" evidence="1">
    <location>
        <begin position="66"/>
        <end position="116"/>
    </location>
</feature>
<dbReference type="Proteomes" id="UP001159364">
    <property type="component" value="Linkage Group LG07"/>
</dbReference>
<name>A0AAV8T451_9ROSI</name>
<dbReference type="PROSITE" id="PS50006">
    <property type="entry name" value="FHA_DOMAIN"/>
    <property type="match status" value="1"/>
</dbReference>
<dbReference type="InterPro" id="IPR050923">
    <property type="entry name" value="Cell_Proc_Reg/RNA_Proc"/>
</dbReference>
<dbReference type="SMART" id="SM00240">
    <property type="entry name" value="FHA"/>
    <property type="match status" value="1"/>
</dbReference>
<dbReference type="InterPro" id="IPR008984">
    <property type="entry name" value="SMAD_FHA_dom_sf"/>
</dbReference>
<comment type="caution">
    <text evidence="2">The sequence shown here is derived from an EMBL/GenBank/DDBJ whole genome shotgun (WGS) entry which is preliminary data.</text>
</comment>
<dbReference type="Gene3D" id="2.60.200.20">
    <property type="match status" value="1"/>
</dbReference>
<dbReference type="EMBL" id="JAIWQS010000007">
    <property type="protein sequence ID" value="KAJ8761043.1"/>
    <property type="molecule type" value="Genomic_DNA"/>
</dbReference>
<keyword evidence="3" id="KW-1185">Reference proteome</keyword>
<proteinExistence type="predicted"/>